<comment type="caution">
    <text evidence="2">The sequence shown here is derived from an EMBL/GenBank/DDBJ whole genome shotgun (WGS) entry which is preliminary data.</text>
</comment>
<proteinExistence type="predicted"/>
<keyword evidence="3" id="KW-1185">Reference proteome</keyword>
<evidence type="ECO:0000256" key="1">
    <source>
        <dbReference type="SAM" id="SignalP"/>
    </source>
</evidence>
<evidence type="ECO:0000313" key="2">
    <source>
        <dbReference type="EMBL" id="OAA76165.1"/>
    </source>
</evidence>
<dbReference type="OrthoDB" id="5056436at2759"/>
<sequence>MQFTIITLATLLATAQAGNLCLAGTYKASKIDRHKLYAFAAGSPCVDGKKQEYDINLDNICKDHLPYGINICGQNGNLVKLGDDKPQTRFGCAIGFETDGQVYEGTVQDYDPDDANAHKGPCDASCSLKGLDGFLQFEGVPLGSC</sequence>
<dbReference type="AlphaFoldDB" id="A0A162IQQ1"/>
<dbReference type="Proteomes" id="UP000076881">
    <property type="component" value="Unassembled WGS sequence"/>
</dbReference>
<organism evidence="2 3">
    <name type="scientific">Akanthomyces lecanii RCEF 1005</name>
    <dbReference type="NCBI Taxonomy" id="1081108"/>
    <lineage>
        <taxon>Eukaryota</taxon>
        <taxon>Fungi</taxon>
        <taxon>Dikarya</taxon>
        <taxon>Ascomycota</taxon>
        <taxon>Pezizomycotina</taxon>
        <taxon>Sordariomycetes</taxon>
        <taxon>Hypocreomycetidae</taxon>
        <taxon>Hypocreales</taxon>
        <taxon>Cordycipitaceae</taxon>
        <taxon>Akanthomyces</taxon>
        <taxon>Cordyceps confragosa</taxon>
    </lineage>
</organism>
<accession>A0A162IQQ1</accession>
<feature type="signal peptide" evidence="1">
    <location>
        <begin position="1"/>
        <end position="17"/>
    </location>
</feature>
<reference evidence="2 3" key="1">
    <citation type="journal article" date="2016" name="Genome Biol. Evol.">
        <title>Divergent and convergent evolution of fungal pathogenicity.</title>
        <authorList>
            <person name="Shang Y."/>
            <person name="Xiao G."/>
            <person name="Zheng P."/>
            <person name="Cen K."/>
            <person name="Zhan S."/>
            <person name="Wang C."/>
        </authorList>
    </citation>
    <scope>NUCLEOTIDE SEQUENCE [LARGE SCALE GENOMIC DNA]</scope>
    <source>
        <strain evidence="2 3">RCEF 1005</strain>
    </source>
</reference>
<gene>
    <name evidence="2" type="ORF">LEL_05849</name>
</gene>
<protein>
    <submittedName>
        <fullName evidence="2">Uncharacterized protein</fullName>
    </submittedName>
</protein>
<dbReference type="EMBL" id="AZHF01000004">
    <property type="protein sequence ID" value="OAA76165.1"/>
    <property type="molecule type" value="Genomic_DNA"/>
</dbReference>
<name>A0A162IQQ1_CORDF</name>
<keyword evidence="1" id="KW-0732">Signal</keyword>
<evidence type="ECO:0000313" key="3">
    <source>
        <dbReference type="Proteomes" id="UP000076881"/>
    </source>
</evidence>
<feature type="chain" id="PRO_5007835811" evidence="1">
    <location>
        <begin position="18"/>
        <end position="145"/>
    </location>
</feature>